<name>A0A1I1EPU7_9GAMM</name>
<keyword evidence="1" id="KW-0812">Transmembrane</keyword>
<keyword evidence="1" id="KW-0472">Membrane</keyword>
<dbReference type="InterPro" id="IPR021521">
    <property type="entry name" value="DUF3185"/>
</dbReference>
<keyword evidence="1" id="KW-1133">Transmembrane helix</keyword>
<protein>
    <recommendedName>
        <fullName evidence="4">DUF3185 family protein</fullName>
    </recommendedName>
</protein>
<dbReference type="AlphaFoldDB" id="A0A1I1EPU7"/>
<evidence type="ECO:0008006" key="4">
    <source>
        <dbReference type="Google" id="ProtNLM"/>
    </source>
</evidence>
<organism evidence="2 3">
    <name type="scientific">Marinospirillum celere</name>
    <dbReference type="NCBI Taxonomy" id="1122252"/>
    <lineage>
        <taxon>Bacteria</taxon>
        <taxon>Pseudomonadati</taxon>
        <taxon>Pseudomonadota</taxon>
        <taxon>Gammaproteobacteria</taxon>
        <taxon>Oceanospirillales</taxon>
        <taxon>Oceanospirillaceae</taxon>
        <taxon>Marinospirillum</taxon>
    </lineage>
</organism>
<dbReference type="Pfam" id="PF11381">
    <property type="entry name" value="DUF3185"/>
    <property type="match status" value="1"/>
</dbReference>
<feature type="transmembrane region" description="Helical" evidence="1">
    <location>
        <begin position="7"/>
        <end position="24"/>
    </location>
</feature>
<gene>
    <name evidence="2" type="ORF">SAMN05660443_0735</name>
</gene>
<evidence type="ECO:0000313" key="2">
    <source>
        <dbReference type="EMBL" id="SFB88682.1"/>
    </source>
</evidence>
<reference evidence="2 3" key="1">
    <citation type="submission" date="2016-10" db="EMBL/GenBank/DDBJ databases">
        <authorList>
            <person name="de Groot N.N."/>
        </authorList>
    </citation>
    <scope>NUCLEOTIDE SEQUENCE [LARGE SCALE GENOMIC DNA]</scope>
    <source>
        <strain evidence="2 3">DSM 18438</strain>
    </source>
</reference>
<dbReference type="Proteomes" id="UP000199058">
    <property type="component" value="Unassembled WGS sequence"/>
</dbReference>
<keyword evidence="3" id="KW-1185">Reference proteome</keyword>
<dbReference type="OrthoDB" id="6121560at2"/>
<feature type="transmembrane region" description="Helical" evidence="1">
    <location>
        <begin position="44"/>
        <end position="62"/>
    </location>
</feature>
<dbReference type="EMBL" id="FOLH01000001">
    <property type="protein sequence ID" value="SFB88682.1"/>
    <property type="molecule type" value="Genomic_DNA"/>
</dbReference>
<dbReference type="RefSeq" id="WP_091959292.1">
    <property type="nucleotide sequence ID" value="NZ_FOLH01000001.1"/>
</dbReference>
<dbReference type="STRING" id="1122252.SAMN05660443_0735"/>
<evidence type="ECO:0000313" key="3">
    <source>
        <dbReference type="Proteomes" id="UP000199058"/>
    </source>
</evidence>
<sequence>MRRAISLVLILMGAILIYWGYDLQQQLDTRLIREITGETPEAVWQYYVTGTICLLMGGLGLWKFGR</sequence>
<accession>A0A1I1EPU7</accession>
<evidence type="ECO:0000256" key="1">
    <source>
        <dbReference type="SAM" id="Phobius"/>
    </source>
</evidence>
<proteinExistence type="predicted"/>